<keyword evidence="2" id="KW-1185">Reference proteome</keyword>
<evidence type="ECO:0000313" key="1">
    <source>
        <dbReference type="EMBL" id="PON71094.1"/>
    </source>
</evidence>
<dbReference type="AlphaFoldDB" id="A0A2P5DCS9"/>
<gene>
    <name evidence="1" type="ORF">PanWU01x14_075330</name>
</gene>
<accession>A0A2P5DCS9</accession>
<dbReference type="Proteomes" id="UP000237105">
    <property type="component" value="Unassembled WGS sequence"/>
</dbReference>
<protein>
    <submittedName>
        <fullName evidence="1">Uncharacterized protein</fullName>
    </submittedName>
</protein>
<feature type="non-terminal residue" evidence="1">
    <location>
        <position position="61"/>
    </location>
</feature>
<evidence type="ECO:0000313" key="2">
    <source>
        <dbReference type="Proteomes" id="UP000237105"/>
    </source>
</evidence>
<reference evidence="2" key="1">
    <citation type="submission" date="2016-06" db="EMBL/GenBank/DDBJ databases">
        <title>Parallel loss of symbiosis genes in relatives of nitrogen-fixing non-legume Parasponia.</title>
        <authorList>
            <person name="Van Velzen R."/>
            <person name="Holmer R."/>
            <person name="Bu F."/>
            <person name="Rutten L."/>
            <person name="Van Zeijl A."/>
            <person name="Liu W."/>
            <person name="Santuari L."/>
            <person name="Cao Q."/>
            <person name="Sharma T."/>
            <person name="Shen D."/>
            <person name="Roswanjaya Y."/>
            <person name="Wardhani T."/>
            <person name="Kalhor M.S."/>
            <person name="Jansen J."/>
            <person name="Van den Hoogen J."/>
            <person name="Gungor B."/>
            <person name="Hartog M."/>
            <person name="Hontelez J."/>
            <person name="Verver J."/>
            <person name="Yang W.-C."/>
            <person name="Schijlen E."/>
            <person name="Repin R."/>
            <person name="Schilthuizen M."/>
            <person name="Schranz E."/>
            <person name="Heidstra R."/>
            <person name="Miyata K."/>
            <person name="Fedorova E."/>
            <person name="Kohlen W."/>
            <person name="Bisseling T."/>
            <person name="Smit S."/>
            <person name="Geurts R."/>
        </authorList>
    </citation>
    <scope>NUCLEOTIDE SEQUENCE [LARGE SCALE GENOMIC DNA]</scope>
    <source>
        <strain evidence="2">cv. WU1-14</strain>
    </source>
</reference>
<comment type="caution">
    <text evidence="1">The sequence shown here is derived from an EMBL/GenBank/DDBJ whole genome shotgun (WGS) entry which is preliminary data.</text>
</comment>
<proteinExistence type="predicted"/>
<dbReference type="EMBL" id="JXTB01000046">
    <property type="protein sequence ID" value="PON71094.1"/>
    <property type="molecule type" value="Genomic_DNA"/>
</dbReference>
<sequence>MAIARSEFSEAGVAIVVALQERVTTVLMDTSIMDNKATRRKLAPTANKNLYCLKKDYGELR</sequence>
<organism evidence="1 2">
    <name type="scientific">Parasponia andersonii</name>
    <name type="common">Sponia andersonii</name>
    <dbReference type="NCBI Taxonomy" id="3476"/>
    <lineage>
        <taxon>Eukaryota</taxon>
        <taxon>Viridiplantae</taxon>
        <taxon>Streptophyta</taxon>
        <taxon>Embryophyta</taxon>
        <taxon>Tracheophyta</taxon>
        <taxon>Spermatophyta</taxon>
        <taxon>Magnoliopsida</taxon>
        <taxon>eudicotyledons</taxon>
        <taxon>Gunneridae</taxon>
        <taxon>Pentapetalae</taxon>
        <taxon>rosids</taxon>
        <taxon>fabids</taxon>
        <taxon>Rosales</taxon>
        <taxon>Cannabaceae</taxon>
        <taxon>Parasponia</taxon>
    </lineage>
</organism>
<name>A0A2P5DCS9_PARAD</name>